<dbReference type="GO" id="GO:0003676">
    <property type="term" value="F:nucleic acid binding"/>
    <property type="evidence" value="ECO:0007669"/>
    <property type="project" value="InterPro"/>
</dbReference>
<dbReference type="SUPFAM" id="SSF57756">
    <property type="entry name" value="Retrovirus zinc finger-like domains"/>
    <property type="match status" value="1"/>
</dbReference>
<dbReference type="OMA" id="HIKINCK"/>
<protein>
    <recommendedName>
        <fullName evidence="3">Nucleic-acid-binding protein from mobile element jockey</fullName>
    </recommendedName>
</protein>
<dbReference type="InterPro" id="IPR036875">
    <property type="entry name" value="Znf_CCHC_sf"/>
</dbReference>
<dbReference type="OrthoDB" id="7700262at2759"/>
<dbReference type="InParanoid" id="E2AWR5"/>
<sequence length="117" mass="13540">SYTVALSFEGQKIPKHIYMFHVSYPVSPYVARASRCNNCFRFGHIKINCKSQPRCKHCAEKGHIFSEEDCLQKRQLPKCVNCLGEHRADSLSCPEFILQQEIRKYAAYRNISLIDAK</sequence>
<organism evidence="2">
    <name type="scientific">Camponotus floridanus</name>
    <name type="common">Florida carpenter ant</name>
    <dbReference type="NCBI Taxonomy" id="104421"/>
    <lineage>
        <taxon>Eukaryota</taxon>
        <taxon>Metazoa</taxon>
        <taxon>Ecdysozoa</taxon>
        <taxon>Arthropoda</taxon>
        <taxon>Hexapoda</taxon>
        <taxon>Insecta</taxon>
        <taxon>Pterygota</taxon>
        <taxon>Neoptera</taxon>
        <taxon>Endopterygota</taxon>
        <taxon>Hymenoptera</taxon>
        <taxon>Apocrita</taxon>
        <taxon>Aculeata</taxon>
        <taxon>Formicoidea</taxon>
        <taxon>Formicidae</taxon>
        <taxon>Formicinae</taxon>
        <taxon>Camponotus</taxon>
    </lineage>
</organism>
<evidence type="ECO:0000313" key="2">
    <source>
        <dbReference type="Proteomes" id="UP000000311"/>
    </source>
</evidence>
<accession>E2AWR5</accession>
<dbReference type="Gene3D" id="4.10.60.10">
    <property type="entry name" value="Zinc finger, CCHC-type"/>
    <property type="match status" value="1"/>
</dbReference>
<evidence type="ECO:0008006" key="3">
    <source>
        <dbReference type="Google" id="ProtNLM"/>
    </source>
</evidence>
<dbReference type="AlphaFoldDB" id="E2AWR5"/>
<gene>
    <name evidence="1" type="ORF">EAG_03786</name>
</gene>
<evidence type="ECO:0000313" key="1">
    <source>
        <dbReference type="EMBL" id="EFN62124.1"/>
    </source>
</evidence>
<feature type="non-terminal residue" evidence="1">
    <location>
        <position position="1"/>
    </location>
</feature>
<proteinExistence type="predicted"/>
<dbReference type="STRING" id="104421.E2AWR5"/>
<dbReference type="Proteomes" id="UP000000311">
    <property type="component" value="Unassembled WGS sequence"/>
</dbReference>
<reference evidence="1 2" key="1">
    <citation type="journal article" date="2010" name="Science">
        <title>Genomic comparison of the ants Camponotus floridanus and Harpegnathos saltator.</title>
        <authorList>
            <person name="Bonasio R."/>
            <person name="Zhang G."/>
            <person name="Ye C."/>
            <person name="Mutti N.S."/>
            <person name="Fang X."/>
            <person name="Qin N."/>
            <person name="Donahue G."/>
            <person name="Yang P."/>
            <person name="Li Q."/>
            <person name="Li C."/>
            <person name="Zhang P."/>
            <person name="Huang Z."/>
            <person name="Berger S.L."/>
            <person name="Reinberg D."/>
            <person name="Wang J."/>
            <person name="Liebig J."/>
        </authorList>
    </citation>
    <scope>NUCLEOTIDE SEQUENCE [LARGE SCALE GENOMIC DNA]</scope>
    <source>
        <strain evidence="2">C129</strain>
    </source>
</reference>
<keyword evidence="2" id="KW-1185">Reference proteome</keyword>
<dbReference type="EMBL" id="GL443414">
    <property type="protein sequence ID" value="EFN62124.1"/>
    <property type="molecule type" value="Genomic_DNA"/>
</dbReference>
<feature type="non-terminal residue" evidence="1">
    <location>
        <position position="117"/>
    </location>
</feature>
<dbReference type="GO" id="GO:0008270">
    <property type="term" value="F:zinc ion binding"/>
    <property type="evidence" value="ECO:0007669"/>
    <property type="project" value="InterPro"/>
</dbReference>
<name>E2AWR5_CAMFO</name>